<feature type="chain" id="PRO_5032768684" evidence="3">
    <location>
        <begin position="19"/>
        <end position="155"/>
    </location>
</feature>
<dbReference type="GO" id="GO:0019867">
    <property type="term" value="C:outer membrane"/>
    <property type="evidence" value="ECO:0007669"/>
    <property type="project" value="InterPro"/>
</dbReference>
<feature type="domain" description="Outer membrane protein assembly factor BamE" evidence="4">
    <location>
        <begin position="28"/>
        <end position="102"/>
    </location>
</feature>
<evidence type="ECO:0000256" key="2">
    <source>
        <dbReference type="ARBA" id="ARBA00023136"/>
    </source>
</evidence>
<proteinExistence type="predicted"/>
<dbReference type="AlphaFoldDB" id="A0A7T5R0J5"/>
<dbReference type="PROSITE" id="PS51257">
    <property type="entry name" value="PROKAR_LIPOPROTEIN"/>
    <property type="match status" value="1"/>
</dbReference>
<dbReference type="Proteomes" id="UP000595362">
    <property type="component" value="Chromosome"/>
</dbReference>
<dbReference type="EMBL" id="CP066681">
    <property type="protein sequence ID" value="QQG35231.1"/>
    <property type="molecule type" value="Genomic_DNA"/>
</dbReference>
<name>A0A7T5R0J5_9BACT</name>
<evidence type="ECO:0000313" key="6">
    <source>
        <dbReference type="Proteomes" id="UP000595362"/>
    </source>
</evidence>
<evidence type="ECO:0000256" key="3">
    <source>
        <dbReference type="SAM" id="SignalP"/>
    </source>
</evidence>
<reference evidence="5 6" key="1">
    <citation type="submission" date="2020-07" db="EMBL/GenBank/DDBJ databases">
        <title>Huge and variable diversity of episymbiotic CPR bacteria and DPANN archaea in groundwater ecosystems.</title>
        <authorList>
            <person name="He C.Y."/>
            <person name="Keren R."/>
            <person name="Whittaker M."/>
            <person name="Farag I.F."/>
            <person name="Doudna J."/>
            <person name="Cate J.H.D."/>
            <person name="Banfield J.F."/>
        </authorList>
    </citation>
    <scope>NUCLEOTIDE SEQUENCE [LARGE SCALE GENOMIC DNA]</scope>
    <source>
        <strain evidence="5">NC_groundwater_70_Ag_B-0.1um_54_66</strain>
    </source>
</reference>
<feature type="signal peptide" evidence="3">
    <location>
        <begin position="1"/>
        <end position="18"/>
    </location>
</feature>
<gene>
    <name evidence="5" type="ORF">HYS17_06585</name>
</gene>
<dbReference type="InterPro" id="IPR007450">
    <property type="entry name" value="BamE_dom"/>
</dbReference>
<keyword evidence="1 3" id="KW-0732">Signal</keyword>
<sequence>MMKNTLYALLSLICLSGAACTPTVNMRGNMVDEYKLSQVTKGVDTRTDVLRKIGSPTTVSPFDDSVWYYLGQTTEKTGVFDDEVKDERIVVVMFTPEGVVEQVQNIKGNRQNIPYVKRETPTSGNEMTVMQQMLGNLGKFNKEGGPTGGVGAPGH</sequence>
<evidence type="ECO:0000259" key="4">
    <source>
        <dbReference type="Pfam" id="PF04355"/>
    </source>
</evidence>
<evidence type="ECO:0000313" key="5">
    <source>
        <dbReference type="EMBL" id="QQG35231.1"/>
    </source>
</evidence>
<keyword evidence="2" id="KW-0472">Membrane</keyword>
<evidence type="ECO:0000256" key="1">
    <source>
        <dbReference type="ARBA" id="ARBA00022729"/>
    </source>
</evidence>
<organism evidence="5 6">
    <name type="scientific">Micavibrio aeruginosavorus</name>
    <dbReference type="NCBI Taxonomy" id="349221"/>
    <lineage>
        <taxon>Bacteria</taxon>
        <taxon>Pseudomonadati</taxon>
        <taxon>Bdellovibrionota</taxon>
        <taxon>Bdellovibrionia</taxon>
        <taxon>Bdellovibrionales</taxon>
        <taxon>Pseudobdellovibrionaceae</taxon>
        <taxon>Micavibrio</taxon>
    </lineage>
</organism>
<dbReference type="InterPro" id="IPR037873">
    <property type="entry name" value="BamE-like"/>
</dbReference>
<dbReference type="Pfam" id="PF04355">
    <property type="entry name" value="BamE"/>
    <property type="match status" value="1"/>
</dbReference>
<accession>A0A7T5R0J5</accession>
<dbReference type="Gene3D" id="3.30.1450.10">
    <property type="match status" value="1"/>
</dbReference>
<protein>
    <submittedName>
        <fullName evidence="5">Outer membrane protein assembly factor BamE</fullName>
    </submittedName>
</protein>